<dbReference type="InterPro" id="IPR003034">
    <property type="entry name" value="SAP_dom"/>
</dbReference>
<evidence type="ECO:0000259" key="2">
    <source>
        <dbReference type="PROSITE" id="PS50800"/>
    </source>
</evidence>
<name>A0A6C0IBU8_9ZZZZ</name>
<dbReference type="SUPFAM" id="SSF68906">
    <property type="entry name" value="SAP domain"/>
    <property type="match status" value="1"/>
</dbReference>
<evidence type="ECO:0000256" key="1">
    <source>
        <dbReference type="SAM" id="MobiDB-lite"/>
    </source>
</evidence>
<reference evidence="3" key="1">
    <citation type="journal article" date="2020" name="Nature">
        <title>Giant virus diversity and host interactions through global metagenomics.</title>
        <authorList>
            <person name="Schulz F."/>
            <person name="Roux S."/>
            <person name="Paez-Espino D."/>
            <person name="Jungbluth S."/>
            <person name="Walsh D.A."/>
            <person name="Denef V.J."/>
            <person name="McMahon K.D."/>
            <person name="Konstantinidis K.T."/>
            <person name="Eloe-Fadrosh E.A."/>
            <person name="Kyrpides N.C."/>
            <person name="Woyke T."/>
        </authorList>
    </citation>
    <scope>NUCLEOTIDE SEQUENCE</scope>
    <source>
        <strain evidence="3">GVMAG-M-3300023184-68</strain>
    </source>
</reference>
<organism evidence="3">
    <name type="scientific">viral metagenome</name>
    <dbReference type="NCBI Taxonomy" id="1070528"/>
    <lineage>
        <taxon>unclassified sequences</taxon>
        <taxon>metagenomes</taxon>
        <taxon>organismal metagenomes</taxon>
    </lineage>
</organism>
<dbReference type="PROSITE" id="PS50800">
    <property type="entry name" value="SAP"/>
    <property type="match status" value="1"/>
</dbReference>
<protein>
    <recommendedName>
        <fullName evidence="2">SAP domain-containing protein</fullName>
    </recommendedName>
</protein>
<feature type="domain" description="SAP" evidence="2">
    <location>
        <begin position="60"/>
        <end position="94"/>
    </location>
</feature>
<proteinExistence type="predicted"/>
<sequence>MIQNYIMSDPLTITQPLPPTNIDTTTTTTRRKQLKKTVNIPQINNVYLSYTDFYRQDICLRKYKLSELKTLAKFHKLHISGTKPILIDRILKHFHLNMSAIKIQKNLRVFFVKRSFQLRGGAFKNRTMCVNNTDFFTLEPLDEIPFQEFFSYTDESNFTYGFNIQSLMSLLKRKGRSMINPYNRTKIHESVIGNMIRLYLYLIILFPENVGEEEKIPASRNTYLQPIVISLLLRGYYYGFPVKPRIRLSDPSTLSTANFSGGRATFEVSSEEAGSPLPSYQGDANTNTERSVLGRTRNGVVVDTGVDISILNSPELLANHTGLRPYGLGNISALGTTRVGLGESPVHPRYRLHRSTNEFIPQNTFITDAPTDIVRVLEDTPNRTRTLPSSLMTLQTIEENDNHIRQTRQRMNEIRSKPINTRIQELFMEIDQLGNYTNVEWFTNLSIQEILLFYNQLHDLWRFRGRLSFQFKNRICPLGDPFVASPLPLPRQRLFDSQIEQLHGYCLNIMESLVFTASDVEDRRLGTLYVLIALTYVSIPARTALPWLYESMY</sequence>
<dbReference type="InterPro" id="IPR036361">
    <property type="entry name" value="SAP_dom_sf"/>
</dbReference>
<accession>A0A6C0IBU8</accession>
<feature type="region of interest" description="Disordered" evidence="1">
    <location>
        <begin position="270"/>
        <end position="291"/>
    </location>
</feature>
<dbReference type="Pfam" id="PF02037">
    <property type="entry name" value="SAP"/>
    <property type="match status" value="1"/>
</dbReference>
<dbReference type="AlphaFoldDB" id="A0A6C0IBU8"/>
<dbReference type="EMBL" id="MN740154">
    <property type="protein sequence ID" value="QHT90531.1"/>
    <property type="molecule type" value="Genomic_DNA"/>
</dbReference>
<evidence type="ECO:0000313" key="3">
    <source>
        <dbReference type="EMBL" id="QHT90531.1"/>
    </source>
</evidence>